<sequence>MKFKLPKTLHDSYILSQRIIKAIFEHFKERALSAPKDAKKVANFTWDTLKSPFTYYIQKKKNEATFAALAKRAAEKKVIYPNSSSNLGNFLRNQIQAEINIYNRKFNPGKKAIVFPTRNILRERKYHESYQKYKPYFAKPHLPEDYSTYIDHFHDMMANPFFNIKKELQKIISQKKFSVYAHVHKEVEKFEWHNLNAVRTEGKRVGRFSTLSELVHEWTLDFTVWFPFYDFYGILSFLF</sequence>
<dbReference type="GeneID" id="32888080"/>
<accession>A0A1X8VEX0</accession>
<reference evidence="1" key="1">
    <citation type="journal article" date="2017" name="Genome Biol. Evol.">
        <title>Mitochondrial Genome Evolution and a Novel RNA Editing System in Deep-Branching Heteroloboseids.</title>
        <authorList>
            <person name="Yang J."/>
            <person name="Harding T."/>
            <person name="Kamikawa R."/>
            <person name="Simpson A.G.B."/>
            <person name="Roger A.J."/>
        </authorList>
    </citation>
    <scope>NUCLEOTIDE SEQUENCE</scope>
</reference>
<dbReference type="AlphaFoldDB" id="A0A1X8VEX0"/>
<geneLocation type="mitochondrion" evidence="1"/>
<name>A0A1X8VEX0_9EUKA</name>
<gene>
    <name evidence="1" type="primary">orf262</name>
</gene>
<protein>
    <submittedName>
        <fullName evidence="1">Uncharacterized protein</fullName>
    </submittedName>
</protein>
<keyword evidence="1" id="KW-0496">Mitochondrion</keyword>
<organism evidence="1">
    <name type="scientific">Eukaryota sp. BB2</name>
    <dbReference type="NCBI Taxonomy" id="1949062"/>
    <lineage>
        <taxon>Eukaryota</taxon>
    </lineage>
</organism>
<proteinExistence type="predicted"/>
<dbReference type="RefSeq" id="YP_009370766.1">
    <property type="nucleotide sequence ID" value="NC_034794.1"/>
</dbReference>
<evidence type="ECO:0000313" key="1">
    <source>
        <dbReference type="EMBL" id="AQL10446.1"/>
    </source>
</evidence>
<dbReference type="EMBL" id="KY379823">
    <property type="protein sequence ID" value="AQL10446.1"/>
    <property type="molecule type" value="Genomic_DNA"/>
</dbReference>